<sequence length="254" mass="27689">MIRLEVTADYLGPFIVIGRIPLPPEVPHPSGTGLVGVGPGSGIAGGGGDIPTARVHRIDYDVCTENISRILVTHDSANPPRLQLLSTKSGIIDATLVADQPFAEENKFTLFDKYLFEAPLAHGETIFTVFAIDRNSNVQRTLVEVEGCTGTIIFVDDQIVLPDIFDFKYKTQNSTSVRLDTTEHHYIEETQNVEVSAIINSPIVPLRKADLYVKTLGGIEQTIIPMDITPLPLPNLSSVYIISSEIPDTLLEGP</sequence>
<feature type="non-terminal residue" evidence="1">
    <location>
        <position position="254"/>
    </location>
</feature>
<accession>A0A0F9BH29</accession>
<reference evidence="1" key="1">
    <citation type="journal article" date="2015" name="Nature">
        <title>Complex archaea that bridge the gap between prokaryotes and eukaryotes.</title>
        <authorList>
            <person name="Spang A."/>
            <person name="Saw J.H."/>
            <person name="Jorgensen S.L."/>
            <person name="Zaremba-Niedzwiedzka K."/>
            <person name="Martijn J."/>
            <person name="Lind A.E."/>
            <person name="van Eijk R."/>
            <person name="Schleper C."/>
            <person name="Guy L."/>
            <person name="Ettema T.J."/>
        </authorList>
    </citation>
    <scope>NUCLEOTIDE SEQUENCE</scope>
</reference>
<dbReference type="AlphaFoldDB" id="A0A0F9BH29"/>
<proteinExistence type="predicted"/>
<dbReference type="EMBL" id="LAZR01049334">
    <property type="protein sequence ID" value="KKK89889.1"/>
    <property type="molecule type" value="Genomic_DNA"/>
</dbReference>
<comment type="caution">
    <text evidence="1">The sequence shown here is derived from an EMBL/GenBank/DDBJ whole genome shotgun (WGS) entry which is preliminary data.</text>
</comment>
<protein>
    <submittedName>
        <fullName evidence="1">Uncharacterized protein</fullName>
    </submittedName>
</protein>
<gene>
    <name evidence="1" type="ORF">LCGC14_2728570</name>
</gene>
<evidence type="ECO:0000313" key="1">
    <source>
        <dbReference type="EMBL" id="KKK89889.1"/>
    </source>
</evidence>
<organism evidence="1">
    <name type="scientific">marine sediment metagenome</name>
    <dbReference type="NCBI Taxonomy" id="412755"/>
    <lineage>
        <taxon>unclassified sequences</taxon>
        <taxon>metagenomes</taxon>
        <taxon>ecological metagenomes</taxon>
    </lineage>
</organism>
<name>A0A0F9BH29_9ZZZZ</name>